<dbReference type="OrthoDB" id="9775851at2"/>
<accession>A0A5C6LJY0</accession>
<dbReference type="RefSeq" id="WP_146308113.1">
    <property type="nucleotide sequence ID" value="NZ_VOHS01000062.1"/>
</dbReference>
<keyword evidence="2" id="KW-1185">Reference proteome</keyword>
<dbReference type="EMBL" id="VOHS01000062">
    <property type="protein sequence ID" value="TWV92985.1"/>
    <property type="molecule type" value="Genomic_DNA"/>
</dbReference>
<evidence type="ECO:0000313" key="1">
    <source>
        <dbReference type="EMBL" id="TWV92985.1"/>
    </source>
</evidence>
<evidence type="ECO:0000313" key="2">
    <source>
        <dbReference type="Proteomes" id="UP000318815"/>
    </source>
</evidence>
<organism evidence="1 2">
    <name type="scientific">Chitinophaga pinensis</name>
    <dbReference type="NCBI Taxonomy" id="79329"/>
    <lineage>
        <taxon>Bacteria</taxon>
        <taxon>Pseudomonadati</taxon>
        <taxon>Bacteroidota</taxon>
        <taxon>Chitinophagia</taxon>
        <taxon>Chitinophagales</taxon>
        <taxon>Chitinophagaceae</taxon>
        <taxon>Chitinophaga</taxon>
    </lineage>
</organism>
<dbReference type="Gene3D" id="3.40.50.1820">
    <property type="entry name" value="alpha/beta hydrolase"/>
    <property type="match status" value="1"/>
</dbReference>
<proteinExistence type="predicted"/>
<dbReference type="SUPFAM" id="SSF53474">
    <property type="entry name" value="alpha/beta-Hydrolases"/>
    <property type="match status" value="1"/>
</dbReference>
<dbReference type="InterPro" id="IPR029058">
    <property type="entry name" value="AB_hydrolase_fold"/>
</dbReference>
<dbReference type="AlphaFoldDB" id="A0A5C6LJY0"/>
<reference evidence="1 2" key="1">
    <citation type="submission" date="2019-08" db="EMBL/GenBank/DDBJ databases">
        <title>Whole genome sequencing of chitin degrading bacteria Chitinophaga pinensis YS16.</title>
        <authorList>
            <person name="Singh R.P."/>
            <person name="Manchanda G."/>
            <person name="Maurya I.K."/>
            <person name="Joshi N.K."/>
            <person name="Srivastava A.K."/>
        </authorList>
    </citation>
    <scope>NUCLEOTIDE SEQUENCE [LARGE SCALE GENOMIC DNA]</scope>
    <source>
        <strain evidence="1 2">YS-16</strain>
    </source>
</reference>
<comment type="caution">
    <text evidence="1">The sequence shown here is derived from an EMBL/GenBank/DDBJ whole genome shotgun (WGS) entry which is preliminary data.</text>
</comment>
<dbReference type="Proteomes" id="UP000318815">
    <property type="component" value="Unassembled WGS sequence"/>
</dbReference>
<gene>
    <name evidence="1" type="ORF">FEF09_27760</name>
</gene>
<sequence length="67" mass="7703">MEKYTGPSEGYAAIITLSRYMYQLHTFRLTKALAANSKNVWLYSFEQPKNGAPATHADELAYIWYIP</sequence>
<protein>
    <submittedName>
        <fullName evidence="1">Carboxylesterase family protein</fullName>
    </submittedName>
</protein>
<feature type="non-terminal residue" evidence="1">
    <location>
        <position position="67"/>
    </location>
</feature>
<name>A0A5C6LJY0_9BACT</name>